<accession>A0A9Q9ALG4</accession>
<feature type="region of interest" description="Disordered" evidence="1">
    <location>
        <begin position="555"/>
        <end position="576"/>
    </location>
</feature>
<name>A0A9Q9ALG4_9PEZI</name>
<feature type="compositionally biased region" description="Polar residues" evidence="1">
    <location>
        <begin position="242"/>
        <end position="267"/>
    </location>
</feature>
<dbReference type="Proteomes" id="UP001056384">
    <property type="component" value="Chromosome 1"/>
</dbReference>
<dbReference type="EMBL" id="CP099418">
    <property type="protein sequence ID" value="USW48625.1"/>
    <property type="molecule type" value="Genomic_DNA"/>
</dbReference>
<protein>
    <submittedName>
        <fullName evidence="2">Uncharacterized protein</fullName>
    </submittedName>
</protein>
<evidence type="ECO:0000256" key="1">
    <source>
        <dbReference type="SAM" id="MobiDB-lite"/>
    </source>
</evidence>
<evidence type="ECO:0000313" key="2">
    <source>
        <dbReference type="EMBL" id="USW48625.1"/>
    </source>
</evidence>
<reference evidence="2" key="1">
    <citation type="submission" date="2022-06" db="EMBL/GenBank/DDBJ databases">
        <title>Complete genome sequences of two strains of the flax pathogen Septoria linicola.</title>
        <authorList>
            <person name="Lapalu N."/>
            <person name="Simon A."/>
            <person name="Demenou B."/>
            <person name="Paumier D."/>
            <person name="Guillot M.-P."/>
            <person name="Gout L."/>
            <person name="Valade R."/>
        </authorList>
    </citation>
    <scope>NUCLEOTIDE SEQUENCE</scope>
    <source>
        <strain evidence="2">SE15195</strain>
    </source>
</reference>
<feature type="compositionally biased region" description="Acidic residues" evidence="1">
    <location>
        <begin position="352"/>
        <end position="364"/>
    </location>
</feature>
<feature type="compositionally biased region" description="Basic and acidic residues" evidence="1">
    <location>
        <begin position="150"/>
        <end position="160"/>
    </location>
</feature>
<feature type="compositionally biased region" description="Low complexity" evidence="1">
    <location>
        <begin position="16"/>
        <end position="26"/>
    </location>
</feature>
<dbReference type="AlphaFoldDB" id="A0A9Q9ALG4"/>
<gene>
    <name evidence="2" type="ORF">Slin15195_G019440</name>
</gene>
<dbReference type="OrthoDB" id="3939134at2759"/>
<sequence>MPPKKGGLKRPSNGTSSRAARLSSARNEAKQRGLPRAARPDPYDIPDSPGKHMPRLNRPDHGPTQFSPLRKQQKAPMAFMQAASAEETNAAPIDSSAADNARSAPQALELTRTPTSSRRSLRKQAVTKMMPAEESVGSAKRHASPLAVLSRDRGLADIRKSSPLFVPNDHMSDEVEEDDATIAVTQPSNRPAKRGRPRKNVEEKVPTKRRKVSGEQTSDMPDDDAAPQQPVDQPLATAESPGFTSTRSNAKSRPSVSSNSATKQGEQQVKPINARVSELFPQGQRDVYEVEVDSDDERHLEKSFPAAPAQRKTQVKRVQKLKQKKKKVPPASPARTTASKSTVRHEPRQRDNDEEPDLDTETDDSGLLGQYAMIKKLLRYAEAVRKVSDDEVVDGEIKKMHKFCMKFKAELNELQSRADGTMLLEDPPEELETIEADVHMLCGRYPSRPTDKKDQVRSQSIYFCMLPALVRVLLALIEYYRATDEHDAEEELSVTIPHLQTITGFMGTIIDLGEGAKLYKQPETNLAIVKPMRNYVLAPMKKIEARFTRHIRQHTEMQRQRAQNREEARRIEAAERAEQEAEEEKLKWAQVSRKWTQMHEERYAADELLKPLAKRWHLRQPSSEPEEDHNGHRFERLEVFRPRVGPPHALVEKAKSQCWPAKANQALMNGLQEWAGDVMIFERIFRRYCRRGGPLNAYNVTEIVVMAALMRHQFEQWEEDEGDGELAWATQIPDWTRPHTVLEQLEADAAAATAEVEDHEEG</sequence>
<keyword evidence="3" id="KW-1185">Reference proteome</keyword>
<evidence type="ECO:0000313" key="3">
    <source>
        <dbReference type="Proteomes" id="UP001056384"/>
    </source>
</evidence>
<feature type="compositionally biased region" description="Low complexity" evidence="1">
    <location>
        <begin position="108"/>
        <end position="118"/>
    </location>
</feature>
<proteinExistence type="predicted"/>
<feature type="compositionally biased region" description="Basic residues" evidence="1">
    <location>
        <begin position="313"/>
        <end position="328"/>
    </location>
</feature>
<feature type="region of interest" description="Disordered" evidence="1">
    <location>
        <begin position="1"/>
        <end position="365"/>
    </location>
</feature>
<feature type="compositionally biased region" description="Low complexity" evidence="1">
    <location>
        <begin position="226"/>
        <end position="236"/>
    </location>
</feature>
<organism evidence="2 3">
    <name type="scientific">Septoria linicola</name>
    <dbReference type="NCBI Taxonomy" id="215465"/>
    <lineage>
        <taxon>Eukaryota</taxon>
        <taxon>Fungi</taxon>
        <taxon>Dikarya</taxon>
        <taxon>Ascomycota</taxon>
        <taxon>Pezizomycotina</taxon>
        <taxon>Dothideomycetes</taxon>
        <taxon>Dothideomycetidae</taxon>
        <taxon>Mycosphaerellales</taxon>
        <taxon>Mycosphaerellaceae</taxon>
        <taxon>Septoria</taxon>
    </lineage>
</organism>